<dbReference type="Gene3D" id="3.40.190.10">
    <property type="entry name" value="Periplasmic binding protein-like II"/>
    <property type="match status" value="2"/>
</dbReference>
<protein>
    <recommendedName>
        <fullName evidence="2">SsuA/THI5-like domain-containing protein</fullName>
    </recommendedName>
</protein>
<comment type="caution">
    <text evidence="3">The sequence shown here is derived from an EMBL/GenBank/DDBJ whole genome shotgun (WGS) entry which is preliminary data.</text>
</comment>
<sequence>MHTRRRTTALAIAAGAALVLTSCAGSPAAEPSSTSSGELDTLPIRLNWTYEAADHPWFFAGMAQGIYEEHGIELEPLEGTGSASTLQLVASGSDPVGLVDAGTMMGGVAQGLPVQMACVLAQRNPMAAIFPASAGISTLEDLRGETVAVTPGDSLSQIFPAVLNANDMSETDLELVGLSDPAAKQNSVLTGASTAFLGYYTLQLPALEASSGEDMDYLSFSELGVDTLSMGIVVNRSWAEQNEDLLTRFIQATQESVAYVVENQEAAADDFVAGVPSFDRDLALQQIEATVPLLHTEASEGELPCVTTEEDWQTTEDILAEYSGLERAESIDDYFTNDYASAEAGR</sequence>
<dbReference type="RefSeq" id="WP_343919198.1">
    <property type="nucleotide sequence ID" value="NZ_BAAAKK010000004.1"/>
</dbReference>
<organism evidence="3 4">
    <name type="scientific">Agrococcus citreus</name>
    <dbReference type="NCBI Taxonomy" id="84643"/>
    <lineage>
        <taxon>Bacteria</taxon>
        <taxon>Bacillati</taxon>
        <taxon>Actinomycetota</taxon>
        <taxon>Actinomycetes</taxon>
        <taxon>Micrococcales</taxon>
        <taxon>Microbacteriaceae</taxon>
        <taxon>Agrococcus</taxon>
    </lineage>
</organism>
<evidence type="ECO:0000313" key="4">
    <source>
        <dbReference type="Proteomes" id="UP001501266"/>
    </source>
</evidence>
<evidence type="ECO:0000256" key="1">
    <source>
        <dbReference type="SAM" id="SignalP"/>
    </source>
</evidence>
<accession>A0ABN1YUG9</accession>
<dbReference type="PROSITE" id="PS51257">
    <property type="entry name" value="PROKAR_LIPOPROTEIN"/>
    <property type="match status" value="1"/>
</dbReference>
<dbReference type="InterPro" id="IPR027939">
    <property type="entry name" value="NMT1/THI5"/>
</dbReference>
<feature type="domain" description="SsuA/THI5-like" evidence="2">
    <location>
        <begin position="54"/>
        <end position="267"/>
    </location>
</feature>
<feature type="signal peptide" evidence="1">
    <location>
        <begin position="1"/>
        <end position="28"/>
    </location>
</feature>
<keyword evidence="4" id="KW-1185">Reference proteome</keyword>
<name>A0ABN1YUG9_9MICO</name>
<dbReference type="EMBL" id="BAAAKK010000004">
    <property type="protein sequence ID" value="GAA1422760.1"/>
    <property type="molecule type" value="Genomic_DNA"/>
</dbReference>
<gene>
    <name evidence="3" type="ORF">GCM10009640_16020</name>
</gene>
<proteinExistence type="predicted"/>
<dbReference type="InterPro" id="IPR015168">
    <property type="entry name" value="SsuA/THI5"/>
</dbReference>
<dbReference type="Proteomes" id="UP001501266">
    <property type="component" value="Unassembled WGS sequence"/>
</dbReference>
<keyword evidence="1" id="KW-0732">Signal</keyword>
<reference evidence="3 4" key="1">
    <citation type="journal article" date="2019" name="Int. J. Syst. Evol. Microbiol.">
        <title>The Global Catalogue of Microorganisms (GCM) 10K type strain sequencing project: providing services to taxonomists for standard genome sequencing and annotation.</title>
        <authorList>
            <consortium name="The Broad Institute Genomics Platform"/>
            <consortium name="The Broad Institute Genome Sequencing Center for Infectious Disease"/>
            <person name="Wu L."/>
            <person name="Ma J."/>
        </authorList>
    </citation>
    <scope>NUCLEOTIDE SEQUENCE [LARGE SCALE GENOMIC DNA]</scope>
    <source>
        <strain evidence="3 4">JCM 12398</strain>
    </source>
</reference>
<dbReference type="PANTHER" id="PTHR31528:SF15">
    <property type="entry name" value="RIBOFLAVIN-BINDING PROTEIN RIBY"/>
    <property type="match status" value="1"/>
</dbReference>
<evidence type="ECO:0000259" key="2">
    <source>
        <dbReference type="Pfam" id="PF09084"/>
    </source>
</evidence>
<evidence type="ECO:0000313" key="3">
    <source>
        <dbReference type="EMBL" id="GAA1422760.1"/>
    </source>
</evidence>
<dbReference type="PANTHER" id="PTHR31528">
    <property type="entry name" value="4-AMINO-5-HYDROXYMETHYL-2-METHYLPYRIMIDINE PHOSPHATE SYNTHASE THI11-RELATED"/>
    <property type="match status" value="1"/>
</dbReference>
<dbReference type="Pfam" id="PF09084">
    <property type="entry name" value="NMT1"/>
    <property type="match status" value="1"/>
</dbReference>
<dbReference type="SUPFAM" id="SSF53850">
    <property type="entry name" value="Periplasmic binding protein-like II"/>
    <property type="match status" value="1"/>
</dbReference>
<feature type="chain" id="PRO_5047437530" description="SsuA/THI5-like domain-containing protein" evidence="1">
    <location>
        <begin position="29"/>
        <end position="346"/>
    </location>
</feature>